<accession>A0A540X7H6</accession>
<dbReference type="EMBL" id="VIFM01000010">
    <property type="protein sequence ID" value="TQF17235.1"/>
    <property type="molecule type" value="Genomic_DNA"/>
</dbReference>
<comment type="caution">
    <text evidence="1">The sequence shown here is derived from an EMBL/GenBank/DDBJ whole genome shotgun (WGS) entry which is preliminary data.</text>
</comment>
<evidence type="ECO:0000313" key="1">
    <source>
        <dbReference type="EMBL" id="TQF17235.1"/>
    </source>
</evidence>
<sequence>MSAESRAEARALLVMAATRYERALDELRAAGLELRRCTDGGVDLDVIRRANYALRAQVDDTVALLRSRPVIESVDLDAEVRNG</sequence>
<proteinExistence type="predicted"/>
<protein>
    <submittedName>
        <fullName evidence="1">Uncharacterized protein</fullName>
    </submittedName>
</protein>
<reference evidence="1 2" key="1">
    <citation type="submission" date="2019-06" db="EMBL/GenBank/DDBJ databases">
        <authorList>
            <person name="Livingstone P."/>
            <person name="Whitworth D."/>
        </authorList>
    </citation>
    <scope>NUCLEOTIDE SEQUENCE [LARGE SCALE GENOMIC DNA]</scope>
    <source>
        <strain evidence="1 2">AM401</strain>
    </source>
</reference>
<organism evidence="1 2">
    <name type="scientific">Myxococcus llanfairpwllgwyngyllgogerychwyrndrobwllllantysiliogogogochensis</name>
    <dbReference type="NCBI Taxonomy" id="2590453"/>
    <lineage>
        <taxon>Bacteria</taxon>
        <taxon>Pseudomonadati</taxon>
        <taxon>Myxococcota</taxon>
        <taxon>Myxococcia</taxon>
        <taxon>Myxococcales</taxon>
        <taxon>Cystobacterineae</taxon>
        <taxon>Myxococcaceae</taxon>
        <taxon>Myxococcus</taxon>
    </lineage>
</organism>
<dbReference type="AlphaFoldDB" id="A0A540X7H6"/>
<evidence type="ECO:0000313" key="2">
    <source>
        <dbReference type="Proteomes" id="UP000315369"/>
    </source>
</evidence>
<gene>
    <name evidence="1" type="ORF">FJV41_04115</name>
</gene>
<name>A0A540X7H6_9BACT</name>
<dbReference type="Proteomes" id="UP000315369">
    <property type="component" value="Unassembled WGS sequence"/>
</dbReference>
<keyword evidence="2" id="KW-1185">Reference proteome</keyword>
<dbReference type="RefSeq" id="WP_141641084.1">
    <property type="nucleotide sequence ID" value="NZ_VIFM01000010.1"/>
</dbReference>
<dbReference type="OrthoDB" id="9955815at2"/>